<comment type="caution">
    <text evidence="1">The sequence shown here is derived from an EMBL/GenBank/DDBJ whole genome shotgun (WGS) entry which is preliminary data.</text>
</comment>
<keyword evidence="2" id="KW-1185">Reference proteome</keyword>
<dbReference type="OrthoDB" id="240432at2759"/>
<accession>A0A422NPL6</accession>
<dbReference type="Proteomes" id="UP000283634">
    <property type="component" value="Unassembled WGS sequence"/>
</dbReference>
<dbReference type="GeneID" id="40327399"/>
<protein>
    <submittedName>
        <fullName evidence="1">Uncharacterized protein</fullName>
    </submittedName>
</protein>
<name>A0A422NPL6_TRYRA</name>
<dbReference type="VEuPathDB" id="TriTrypDB:TRSC58_04035"/>
<dbReference type="EMBL" id="MKGL01000089">
    <property type="protein sequence ID" value="RNF07329.1"/>
    <property type="molecule type" value="Genomic_DNA"/>
</dbReference>
<dbReference type="RefSeq" id="XP_029239768.1">
    <property type="nucleotide sequence ID" value="XM_029380436.1"/>
</dbReference>
<evidence type="ECO:0000313" key="2">
    <source>
        <dbReference type="Proteomes" id="UP000283634"/>
    </source>
</evidence>
<reference evidence="1 2" key="1">
    <citation type="journal article" date="2018" name="BMC Genomics">
        <title>Genomic comparison of Trypanosoma conorhini and Trypanosoma rangeli to Trypanosoma cruzi strains of high and low virulence.</title>
        <authorList>
            <person name="Bradwell K.R."/>
            <person name="Koparde V.N."/>
            <person name="Matveyev A.V."/>
            <person name="Serrano M.G."/>
            <person name="Alves J.M."/>
            <person name="Parikh H."/>
            <person name="Huang B."/>
            <person name="Lee V."/>
            <person name="Espinosa-Alvarez O."/>
            <person name="Ortiz P.A."/>
            <person name="Costa-Martins A.G."/>
            <person name="Teixeira M.M."/>
            <person name="Buck G.A."/>
        </authorList>
    </citation>
    <scope>NUCLEOTIDE SEQUENCE [LARGE SCALE GENOMIC DNA]</scope>
    <source>
        <strain evidence="1 2">AM80</strain>
    </source>
</reference>
<proteinExistence type="predicted"/>
<evidence type="ECO:0000313" key="1">
    <source>
        <dbReference type="EMBL" id="RNF07329.1"/>
    </source>
</evidence>
<sequence>MPSGMLRRLHTRIIGMGSVCGMAQSPPAEVILRTLPPPEEVDHTKYLRFEREELERPPLSRTHFPLVAPEPFYGIHCGAAGHSHVALMTREGNLITFGDNR</sequence>
<organism evidence="1 2">
    <name type="scientific">Trypanosoma rangeli</name>
    <dbReference type="NCBI Taxonomy" id="5698"/>
    <lineage>
        <taxon>Eukaryota</taxon>
        <taxon>Discoba</taxon>
        <taxon>Euglenozoa</taxon>
        <taxon>Kinetoplastea</taxon>
        <taxon>Metakinetoplastina</taxon>
        <taxon>Trypanosomatida</taxon>
        <taxon>Trypanosomatidae</taxon>
        <taxon>Trypanosoma</taxon>
        <taxon>Herpetosoma</taxon>
    </lineage>
</organism>
<gene>
    <name evidence="1" type="ORF">TraAM80_03466</name>
</gene>
<dbReference type="AlphaFoldDB" id="A0A422NPL6"/>